<evidence type="ECO:0000313" key="3">
    <source>
        <dbReference type="EMBL" id="GIL28915.1"/>
    </source>
</evidence>
<sequence>MSTAGTPTAHRPLRTDEPARRYGRLRRLRPRLTAAWPLTWLLGGYPIWWALGLGVLIFPLLAVPMAVALVRRPPRRLPPELLLWFGFLATTVVGIAALGIDPPGTIPGDPIGRLPGVAFRLVEYGSLTVLLLYALSRTHRELPQRRLVALLGWLFVVTVAGGLLGTFAGHLQFTSPVELLLPQHVRHNNFVASLVHPSAAQLMDVLGYQAPRPAAPWGYTNTWGNNLALLIGWFVVAAFALRGRHARLAGAPRALRRTGDKDAPRPTFLTGRRIAAFVLLVLAVVPVVTSLNRGLWIDLALLAGYLTVRLALRGRLLALGAGIAGAAVLGVLLLATPLGDVVHGRLENGKSNNVRMFVTEKAIDGVVASPLIGLGTTRNTQGSDQSIAVGGTPDCQRCGGHTIGGNGQLWQVLYLHGGLGTLLYLGFFAAILWRHRRDASPIGLAGSGAIVVSLASMFYYNALVTPLAFTFLSYALLWRNDAARSLPGRRFRGPGGEDRRSPTDLVSSGPLPNPVEEPA</sequence>
<dbReference type="EMBL" id="BOPO01000078">
    <property type="protein sequence ID" value="GIL28915.1"/>
    <property type="molecule type" value="Genomic_DNA"/>
</dbReference>
<feature type="transmembrane region" description="Helical" evidence="2">
    <location>
        <begin position="319"/>
        <end position="338"/>
    </location>
</feature>
<keyword evidence="4" id="KW-1185">Reference proteome</keyword>
<evidence type="ECO:0000313" key="4">
    <source>
        <dbReference type="Proteomes" id="UP000614996"/>
    </source>
</evidence>
<reference evidence="4" key="1">
    <citation type="journal article" date="2021" name="Int. J. Syst. Evol. Microbiol.">
        <title>Actinocatenispora comari sp. nov., an endophytic actinomycete isolated from aerial parts of Comarum salesowianum.</title>
        <authorList>
            <person name="Oyunbileg N."/>
            <person name="Iizaka Y."/>
            <person name="Hamada M."/>
            <person name="Davaapurev B.O."/>
            <person name="Fukumoto A."/>
            <person name="Tsetseg B."/>
            <person name="Kato F."/>
            <person name="Tamura T."/>
            <person name="Batkhuu J."/>
            <person name="Anzai Y."/>
        </authorList>
    </citation>
    <scope>NUCLEOTIDE SEQUENCE [LARGE SCALE GENOMIC DNA]</scope>
    <source>
        <strain evidence="4">NUM-2625</strain>
    </source>
</reference>
<keyword evidence="2" id="KW-0472">Membrane</keyword>
<dbReference type="AlphaFoldDB" id="A0A8J4EM70"/>
<feature type="transmembrane region" description="Helical" evidence="2">
    <location>
        <begin position="223"/>
        <end position="241"/>
    </location>
</feature>
<feature type="transmembrane region" description="Helical" evidence="2">
    <location>
        <begin position="271"/>
        <end position="289"/>
    </location>
</feature>
<accession>A0A8J4EM70</accession>
<feature type="transmembrane region" description="Helical" evidence="2">
    <location>
        <begin position="413"/>
        <end position="433"/>
    </location>
</feature>
<evidence type="ECO:0000256" key="2">
    <source>
        <dbReference type="SAM" id="Phobius"/>
    </source>
</evidence>
<dbReference type="RefSeq" id="WP_207126621.1">
    <property type="nucleotide sequence ID" value="NZ_BOPO01000078.1"/>
</dbReference>
<protein>
    <submittedName>
        <fullName evidence="3">Uncharacterized protein</fullName>
    </submittedName>
</protein>
<gene>
    <name evidence="3" type="ORF">NUM_41690</name>
</gene>
<feature type="transmembrane region" description="Helical" evidence="2">
    <location>
        <begin position="112"/>
        <end position="135"/>
    </location>
</feature>
<proteinExistence type="predicted"/>
<organism evidence="3 4">
    <name type="scientific">Actinocatenispora comari</name>
    <dbReference type="NCBI Taxonomy" id="2807577"/>
    <lineage>
        <taxon>Bacteria</taxon>
        <taxon>Bacillati</taxon>
        <taxon>Actinomycetota</taxon>
        <taxon>Actinomycetes</taxon>
        <taxon>Micromonosporales</taxon>
        <taxon>Micromonosporaceae</taxon>
        <taxon>Actinocatenispora</taxon>
    </lineage>
</organism>
<name>A0A8J4EM70_9ACTN</name>
<feature type="transmembrane region" description="Helical" evidence="2">
    <location>
        <begin position="47"/>
        <end position="69"/>
    </location>
</feature>
<dbReference type="Proteomes" id="UP000614996">
    <property type="component" value="Unassembled WGS sequence"/>
</dbReference>
<comment type="caution">
    <text evidence="3">The sequence shown here is derived from an EMBL/GenBank/DDBJ whole genome shotgun (WGS) entry which is preliminary data.</text>
</comment>
<keyword evidence="2" id="KW-0812">Transmembrane</keyword>
<evidence type="ECO:0000256" key="1">
    <source>
        <dbReference type="SAM" id="MobiDB-lite"/>
    </source>
</evidence>
<feature type="region of interest" description="Disordered" evidence="1">
    <location>
        <begin position="488"/>
        <end position="519"/>
    </location>
</feature>
<feature type="transmembrane region" description="Helical" evidence="2">
    <location>
        <begin position="81"/>
        <end position="100"/>
    </location>
</feature>
<feature type="transmembrane region" description="Helical" evidence="2">
    <location>
        <begin position="147"/>
        <end position="171"/>
    </location>
</feature>
<keyword evidence="2" id="KW-1133">Transmembrane helix</keyword>